<evidence type="ECO:0000313" key="3">
    <source>
        <dbReference type="Proteomes" id="UP001212997"/>
    </source>
</evidence>
<protein>
    <submittedName>
        <fullName evidence="2">Uncharacterized protein</fullName>
    </submittedName>
</protein>
<gene>
    <name evidence="2" type="ORF">NLI96_g2560</name>
</gene>
<feature type="compositionally biased region" description="Basic and acidic residues" evidence="1">
    <location>
        <begin position="72"/>
        <end position="82"/>
    </location>
</feature>
<dbReference type="Proteomes" id="UP001212997">
    <property type="component" value="Unassembled WGS sequence"/>
</dbReference>
<proteinExistence type="predicted"/>
<organism evidence="2 3">
    <name type="scientific">Meripilus lineatus</name>
    <dbReference type="NCBI Taxonomy" id="2056292"/>
    <lineage>
        <taxon>Eukaryota</taxon>
        <taxon>Fungi</taxon>
        <taxon>Dikarya</taxon>
        <taxon>Basidiomycota</taxon>
        <taxon>Agaricomycotina</taxon>
        <taxon>Agaricomycetes</taxon>
        <taxon>Polyporales</taxon>
        <taxon>Meripilaceae</taxon>
        <taxon>Meripilus</taxon>
    </lineage>
</organism>
<keyword evidence="3" id="KW-1185">Reference proteome</keyword>
<name>A0AAD5VAS0_9APHY</name>
<evidence type="ECO:0000256" key="1">
    <source>
        <dbReference type="SAM" id="MobiDB-lite"/>
    </source>
</evidence>
<dbReference type="EMBL" id="JANAWD010000058">
    <property type="protein sequence ID" value="KAJ3488854.1"/>
    <property type="molecule type" value="Genomic_DNA"/>
</dbReference>
<sequence length="96" mass="11286">MIVHNPVLVQVPPLKPPQYEFATYKVGQFCAEGYNMAIEMMFRKNEVEYTGLQHTTGWTYQVWKVMGRIKDDDDNEKTVNREEEVEEVSNGRKDEQ</sequence>
<evidence type="ECO:0000313" key="2">
    <source>
        <dbReference type="EMBL" id="KAJ3488854.1"/>
    </source>
</evidence>
<dbReference type="AlphaFoldDB" id="A0AAD5VAS0"/>
<comment type="caution">
    <text evidence="2">The sequence shown here is derived from an EMBL/GenBank/DDBJ whole genome shotgun (WGS) entry which is preliminary data.</text>
</comment>
<reference evidence="2" key="1">
    <citation type="submission" date="2022-07" db="EMBL/GenBank/DDBJ databases">
        <title>Genome Sequence of Physisporinus lineatus.</title>
        <authorList>
            <person name="Buettner E."/>
        </authorList>
    </citation>
    <scope>NUCLEOTIDE SEQUENCE</scope>
    <source>
        <strain evidence="2">VT162</strain>
    </source>
</reference>
<accession>A0AAD5VAS0</accession>
<feature type="region of interest" description="Disordered" evidence="1">
    <location>
        <begin position="72"/>
        <end position="96"/>
    </location>
</feature>